<dbReference type="CDD" id="cd05466">
    <property type="entry name" value="PBP2_LTTR_substrate"/>
    <property type="match status" value="1"/>
</dbReference>
<protein>
    <submittedName>
        <fullName evidence="6">LysR substrate-binding domain-containing protein</fullName>
    </submittedName>
</protein>
<dbReference type="Proteomes" id="UP001299970">
    <property type="component" value="Unassembled WGS sequence"/>
</dbReference>
<dbReference type="PROSITE" id="PS50931">
    <property type="entry name" value="HTH_LYSR"/>
    <property type="match status" value="1"/>
</dbReference>
<proteinExistence type="inferred from homology"/>
<dbReference type="Gene3D" id="1.10.10.10">
    <property type="entry name" value="Winged helix-like DNA-binding domain superfamily/Winged helix DNA-binding domain"/>
    <property type="match status" value="1"/>
</dbReference>
<evidence type="ECO:0000256" key="4">
    <source>
        <dbReference type="ARBA" id="ARBA00023163"/>
    </source>
</evidence>
<dbReference type="InterPro" id="IPR000847">
    <property type="entry name" value="LysR_HTH_N"/>
</dbReference>
<dbReference type="PANTHER" id="PTHR30346:SF29">
    <property type="entry name" value="LYSR SUBSTRATE-BINDING"/>
    <property type="match status" value="1"/>
</dbReference>
<keyword evidence="3" id="KW-0238">DNA-binding</keyword>
<dbReference type="SUPFAM" id="SSF46785">
    <property type="entry name" value="Winged helix' DNA-binding domain"/>
    <property type="match status" value="1"/>
</dbReference>
<dbReference type="RefSeq" id="WP_241040142.1">
    <property type="nucleotide sequence ID" value="NZ_BAAAJF010000045.1"/>
</dbReference>
<comment type="caution">
    <text evidence="6">The sequence shown here is derived from an EMBL/GenBank/DDBJ whole genome shotgun (WGS) entry which is preliminary data.</text>
</comment>
<dbReference type="Pfam" id="PF03466">
    <property type="entry name" value="LysR_substrate"/>
    <property type="match status" value="1"/>
</dbReference>
<comment type="similarity">
    <text evidence="1">Belongs to the LysR transcriptional regulatory family.</text>
</comment>
<evidence type="ECO:0000313" key="7">
    <source>
        <dbReference type="Proteomes" id="UP001299970"/>
    </source>
</evidence>
<evidence type="ECO:0000313" key="6">
    <source>
        <dbReference type="EMBL" id="MCH6169506.1"/>
    </source>
</evidence>
<evidence type="ECO:0000256" key="2">
    <source>
        <dbReference type="ARBA" id="ARBA00023015"/>
    </source>
</evidence>
<dbReference type="Gene3D" id="3.40.190.290">
    <property type="match status" value="1"/>
</dbReference>
<evidence type="ECO:0000256" key="1">
    <source>
        <dbReference type="ARBA" id="ARBA00009437"/>
    </source>
</evidence>
<name>A0ABS9TMK3_9PSEU</name>
<organism evidence="6 7">
    <name type="scientific">Pseudonocardia alaniniphila</name>
    <dbReference type="NCBI Taxonomy" id="75291"/>
    <lineage>
        <taxon>Bacteria</taxon>
        <taxon>Bacillati</taxon>
        <taxon>Actinomycetota</taxon>
        <taxon>Actinomycetes</taxon>
        <taxon>Pseudonocardiales</taxon>
        <taxon>Pseudonocardiaceae</taxon>
        <taxon>Pseudonocardia</taxon>
    </lineage>
</organism>
<evidence type="ECO:0000259" key="5">
    <source>
        <dbReference type="PROSITE" id="PS50931"/>
    </source>
</evidence>
<dbReference type="InterPro" id="IPR036388">
    <property type="entry name" value="WH-like_DNA-bd_sf"/>
</dbReference>
<sequence length="324" mass="34686">MTLQQLAYFVAVADVGSFTRAAESLGVAQPTLSRQLRALEDELGSPLVDRSSRDGLALTPAGEAVLPFARRMLADADGARTAVAEIVGLRRGRVRVGATPSLCIGVLADVLRVFHEKYPDVRLELVESGSQPLVRSLVRGELDLAMVIVPPPGIDAALDTEPLLRERLSVASPTSERAPTSRSSMTVKELARRHLVVPRQGYDLLESTLKAYADAGETPQFAVEGGEMDAVLRMVEAGTGVAVVPDLVFSSRPRLRRTVLTPPLYRTVALARRADLAPTHAMRAFRDTLLSFLAVVSAGDGFPGDVQVLRRPEALTPAPAASPD</sequence>
<dbReference type="EMBL" id="JAKXMK010000025">
    <property type="protein sequence ID" value="MCH6169506.1"/>
    <property type="molecule type" value="Genomic_DNA"/>
</dbReference>
<gene>
    <name evidence="6" type="ORF">MMF94_27725</name>
</gene>
<feature type="domain" description="HTH lysR-type" evidence="5">
    <location>
        <begin position="1"/>
        <end position="59"/>
    </location>
</feature>
<dbReference type="PRINTS" id="PR00039">
    <property type="entry name" value="HTHLYSR"/>
</dbReference>
<keyword evidence="7" id="KW-1185">Reference proteome</keyword>
<keyword evidence="4" id="KW-0804">Transcription</keyword>
<dbReference type="InterPro" id="IPR036390">
    <property type="entry name" value="WH_DNA-bd_sf"/>
</dbReference>
<evidence type="ECO:0000256" key="3">
    <source>
        <dbReference type="ARBA" id="ARBA00023125"/>
    </source>
</evidence>
<dbReference type="PANTHER" id="PTHR30346">
    <property type="entry name" value="TRANSCRIPTIONAL DUAL REGULATOR HCAR-RELATED"/>
    <property type="match status" value="1"/>
</dbReference>
<accession>A0ABS9TMK3</accession>
<dbReference type="Pfam" id="PF00126">
    <property type="entry name" value="HTH_1"/>
    <property type="match status" value="1"/>
</dbReference>
<dbReference type="SUPFAM" id="SSF53850">
    <property type="entry name" value="Periplasmic binding protein-like II"/>
    <property type="match status" value="1"/>
</dbReference>
<keyword evidence="2" id="KW-0805">Transcription regulation</keyword>
<dbReference type="InterPro" id="IPR005119">
    <property type="entry name" value="LysR_subst-bd"/>
</dbReference>
<reference evidence="6 7" key="1">
    <citation type="submission" date="2022-03" db="EMBL/GenBank/DDBJ databases">
        <title>Pseudonocardia alaer sp. nov., a novel actinomycete isolated from reed forest soil.</title>
        <authorList>
            <person name="Wang L."/>
        </authorList>
    </citation>
    <scope>NUCLEOTIDE SEQUENCE [LARGE SCALE GENOMIC DNA]</scope>
    <source>
        <strain evidence="6 7">Y-16303</strain>
    </source>
</reference>